<evidence type="ECO:0000259" key="4">
    <source>
        <dbReference type="PROSITE" id="PS50987"/>
    </source>
</evidence>
<evidence type="ECO:0000256" key="2">
    <source>
        <dbReference type="ARBA" id="ARBA00023125"/>
    </source>
</evidence>
<protein>
    <recommendedName>
        <fullName evidence="4">HTH arsR-type domain-containing protein</fullName>
    </recommendedName>
</protein>
<evidence type="ECO:0000256" key="1">
    <source>
        <dbReference type="ARBA" id="ARBA00023015"/>
    </source>
</evidence>
<keyword evidence="1" id="KW-0805">Transcription regulation</keyword>
<evidence type="ECO:0000313" key="5">
    <source>
        <dbReference type="EMBL" id="KKL60051.1"/>
    </source>
</evidence>
<reference evidence="5" key="1">
    <citation type="journal article" date="2015" name="Nature">
        <title>Complex archaea that bridge the gap between prokaryotes and eukaryotes.</title>
        <authorList>
            <person name="Spang A."/>
            <person name="Saw J.H."/>
            <person name="Jorgensen S.L."/>
            <person name="Zaremba-Niedzwiedzka K."/>
            <person name="Martijn J."/>
            <person name="Lind A.E."/>
            <person name="van Eijk R."/>
            <person name="Schleper C."/>
            <person name="Guy L."/>
            <person name="Ettema T.J."/>
        </authorList>
    </citation>
    <scope>NUCLEOTIDE SEQUENCE</scope>
</reference>
<dbReference type="NCBIfam" id="NF033788">
    <property type="entry name" value="HTH_metalloreg"/>
    <property type="match status" value="1"/>
</dbReference>
<dbReference type="GO" id="GO:0003700">
    <property type="term" value="F:DNA-binding transcription factor activity"/>
    <property type="evidence" value="ECO:0007669"/>
    <property type="project" value="InterPro"/>
</dbReference>
<name>A0A0F9E1U4_9ZZZZ</name>
<keyword evidence="2" id="KW-0238">DNA-binding</keyword>
<dbReference type="Gene3D" id="1.10.10.10">
    <property type="entry name" value="Winged helix-like DNA-binding domain superfamily/Winged helix DNA-binding domain"/>
    <property type="match status" value="1"/>
</dbReference>
<dbReference type="CDD" id="cd00090">
    <property type="entry name" value="HTH_ARSR"/>
    <property type="match status" value="1"/>
</dbReference>
<dbReference type="SUPFAM" id="SSF46785">
    <property type="entry name" value="Winged helix' DNA-binding domain"/>
    <property type="match status" value="1"/>
</dbReference>
<dbReference type="InterPro" id="IPR036388">
    <property type="entry name" value="WH-like_DNA-bd_sf"/>
</dbReference>
<dbReference type="InterPro" id="IPR011991">
    <property type="entry name" value="ArsR-like_HTH"/>
</dbReference>
<dbReference type="InterPro" id="IPR001845">
    <property type="entry name" value="HTH_ArsR_DNA-bd_dom"/>
</dbReference>
<organism evidence="5">
    <name type="scientific">marine sediment metagenome</name>
    <dbReference type="NCBI Taxonomy" id="412755"/>
    <lineage>
        <taxon>unclassified sequences</taxon>
        <taxon>metagenomes</taxon>
        <taxon>ecological metagenomes</taxon>
    </lineage>
</organism>
<evidence type="ECO:0000256" key="3">
    <source>
        <dbReference type="ARBA" id="ARBA00023163"/>
    </source>
</evidence>
<feature type="non-terminal residue" evidence="5">
    <location>
        <position position="69"/>
    </location>
</feature>
<dbReference type="Pfam" id="PF01022">
    <property type="entry name" value="HTH_5"/>
    <property type="match status" value="1"/>
</dbReference>
<dbReference type="GO" id="GO:0003677">
    <property type="term" value="F:DNA binding"/>
    <property type="evidence" value="ECO:0007669"/>
    <property type="project" value="UniProtKB-KW"/>
</dbReference>
<dbReference type="PRINTS" id="PR00778">
    <property type="entry name" value="HTHARSR"/>
</dbReference>
<proteinExistence type="predicted"/>
<dbReference type="PROSITE" id="PS50987">
    <property type="entry name" value="HTH_ARSR_2"/>
    <property type="match status" value="1"/>
</dbReference>
<dbReference type="AlphaFoldDB" id="A0A0F9E1U4"/>
<accession>A0A0F9E1U4</accession>
<dbReference type="PANTHER" id="PTHR43132:SF8">
    <property type="entry name" value="HTH-TYPE TRANSCRIPTIONAL REGULATOR KMTR"/>
    <property type="match status" value="1"/>
</dbReference>
<dbReference type="EMBL" id="LAZR01029280">
    <property type="protein sequence ID" value="KKL60051.1"/>
    <property type="molecule type" value="Genomic_DNA"/>
</dbReference>
<keyword evidence="3" id="KW-0804">Transcription</keyword>
<dbReference type="InterPro" id="IPR051011">
    <property type="entry name" value="Metal_resp_trans_reg"/>
</dbReference>
<comment type="caution">
    <text evidence="5">The sequence shown here is derived from an EMBL/GenBank/DDBJ whole genome shotgun (WGS) entry which is preliminary data.</text>
</comment>
<dbReference type="InterPro" id="IPR036390">
    <property type="entry name" value="WH_DNA-bd_sf"/>
</dbReference>
<sequence length="69" mass="7520">MKMPEQFEPEQIRAAASLMTSLGSEARLQILCRLTEGEASVNRLAESCGLSQPAMSQQLKRLLEAGLVT</sequence>
<gene>
    <name evidence="5" type="ORF">LCGC14_2209160</name>
</gene>
<feature type="domain" description="HTH arsR-type" evidence="4">
    <location>
        <begin position="7"/>
        <end position="69"/>
    </location>
</feature>
<dbReference type="PANTHER" id="PTHR43132">
    <property type="entry name" value="ARSENICAL RESISTANCE OPERON REPRESSOR ARSR-RELATED"/>
    <property type="match status" value="1"/>
</dbReference>